<dbReference type="GeneID" id="40075110"/>
<dbReference type="OrthoDB" id="9619at10239"/>
<organism evidence="1 2">
    <name type="scientific">Vibrio phage pTD1</name>
    <dbReference type="NCBI Taxonomy" id="1938577"/>
    <lineage>
        <taxon>Viruses</taxon>
        <taxon>Duplodnaviria</taxon>
        <taxon>Heunggongvirae</taxon>
        <taxon>Uroviricota</taxon>
        <taxon>Caudoviricetes</taxon>
        <taxon>Chimalliviridae</taxon>
        <taxon>Gorgonvirinae</taxon>
        <taxon>Tidunavirus</taxon>
        <taxon>Tidunavirus pTD1</taxon>
    </lineage>
</organism>
<protein>
    <submittedName>
        <fullName evidence="1">Phage protein</fullName>
    </submittedName>
</protein>
<dbReference type="Proteomes" id="UP000221243">
    <property type="component" value="Segment"/>
</dbReference>
<evidence type="ECO:0000313" key="1">
    <source>
        <dbReference type="EMBL" id="BAW98303.1"/>
    </source>
</evidence>
<reference evidence="1 2" key="1">
    <citation type="submission" date="2017-01" db="EMBL/GenBank/DDBJ databases">
        <title>Complete Genome Sequence of Vibrio Parahaemolyticus Bacteriophage pTD1.</title>
        <authorList>
            <person name="Midorikawa Y."/>
            <person name="Sano M."/>
        </authorList>
    </citation>
    <scope>NUCLEOTIDE SEQUENCE [LARGE SCALE GENOMIC DNA]</scope>
    <source>
        <strain evidence="1">PTD1</strain>
    </source>
</reference>
<dbReference type="EMBL" id="AP017972">
    <property type="protein sequence ID" value="BAW98303.1"/>
    <property type="molecule type" value="Genomic_DNA"/>
</dbReference>
<accession>A0A1Q2U2W7</accession>
<dbReference type="KEGG" id="vg:40075110"/>
<dbReference type="RefSeq" id="YP_009599381.1">
    <property type="nucleotide sequence ID" value="NC_041916.1"/>
</dbReference>
<keyword evidence="2" id="KW-1185">Reference proteome</keyword>
<proteinExistence type="predicted"/>
<sequence length="293" mass="33563">MKILEFRNQLKPVKKQDLLTLIKNHKDFLEGIQDNLRLMESDGVKFSQAISGWADHQKFLKACRENAPTSISDESIIMVATNTISEVLDLLQKDFSAGPNLIGKETATIQQVNGLMLDSYISFWVDYMSRLMDMTTSMMVTGKVDKQVAQKPDLVFLNNELVRFAELTYLFFERGGIILKRYRSSPKIVADEQTIDVLEQTKGKDSTLVLPTKNIAPHTFNPVFWWENYQMERSLKAYERHQNSIEANAAKISYYQDLQHQNPSPANELMIAKLEDRIIKAQASMEAIEAKYA</sequence>
<evidence type="ECO:0000313" key="2">
    <source>
        <dbReference type="Proteomes" id="UP000221243"/>
    </source>
</evidence>
<name>A0A1Q2U2W7_9CAUD</name>